<evidence type="ECO:0000313" key="2">
    <source>
        <dbReference type="EMBL" id="KAH9824581.1"/>
    </source>
</evidence>
<accession>A0A9W7W014</accession>
<dbReference type="Proteomes" id="UP001138500">
    <property type="component" value="Unassembled WGS sequence"/>
</dbReference>
<feature type="region of interest" description="Disordered" evidence="1">
    <location>
        <begin position="106"/>
        <end position="134"/>
    </location>
</feature>
<evidence type="ECO:0000256" key="1">
    <source>
        <dbReference type="SAM" id="MobiDB-lite"/>
    </source>
</evidence>
<proteinExistence type="predicted"/>
<name>A0A9W7W014_9PEZI</name>
<gene>
    <name evidence="2" type="ORF">Tdes44962_MAKER10226</name>
</gene>
<protein>
    <submittedName>
        <fullName evidence="2">Uncharacterized protein</fullName>
    </submittedName>
</protein>
<dbReference type="EMBL" id="RIBY02002139">
    <property type="protein sequence ID" value="KAH9824581.1"/>
    <property type="molecule type" value="Genomic_DNA"/>
</dbReference>
<keyword evidence="3" id="KW-1185">Reference proteome</keyword>
<dbReference type="AlphaFoldDB" id="A0A9W7W014"/>
<reference evidence="2 3" key="2">
    <citation type="journal article" date="2021" name="Curr. Genet.">
        <title>Genetic response to nitrogen starvation in the aggressive Eucalyptus foliar pathogen Teratosphaeria destructans.</title>
        <authorList>
            <person name="Havenga M."/>
            <person name="Wingfield B.D."/>
            <person name="Wingfield M.J."/>
            <person name="Dreyer L.L."/>
            <person name="Roets F."/>
            <person name="Aylward J."/>
        </authorList>
    </citation>
    <scope>NUCLEOTIDE SEQUENCE [LARGE SCALE GENOMIC DNA]</scope>
    <source>
        <strain evidence="2">CMW44962</strain>
    </source>
</reference>
<comment type="caution">
    <text evidence="2">The sequence shown here is derived from an EMBL/GenBank/DDBJ whole genome shotgun (WGS) entry which is preliminary data.</text>
</comment>
<reference evidence="2 3" key="1">
    <citation type="journal article" date="2018" name="IMA Fungus">
        <title>IMA Genome-F 10: Nine draft genome sequences of Claviceps purpurea s.lat., including C. arundinis, C. humidiphila, and C. cf. spartinae, pseudomolecules for the pitch canker pathogen Fusarium circinatum, draft genome of Davidsoniella eucalypti, Grosmannia galeiformis, Quambalaria eucalypti, and Teratosphaeria destructans.</title>
        <authorList>
            <person name="Wingfield B.D."/>
            <person name="Liu M."/>
            <person name="Nguyen H.D."/>
            <person name="Lane F.A."/>
            <person name="Morgan S.W."/>
            <person name="De Vos L."/>
            <person name="Wilken P.M."/>
            <person name="Duong T.A."/>
            <person name="Aylward J."/>
            <person name="Coetzee M.P."/>
            <person name="Dadej K."/>
            <person name="De Beer Z.W."/>
            <person name="Findlay W."/>
            <person name="Havenga M."/>
            <person name="Kolarik M."/>
            <person name="Menzies J.G."/>
            <person name="Naidoo K."/>
            <person name="Pochopski O."/>
            <person name="Shoukouhi P."/>
            <person name="Santana Q.C."/>
            <person name="Seifert K.A."/>
            <person name="Soal N."/>
            <person name="Steenkamp E.T."/>
            <person name="Tatham C.T."/>
            <person name="van der Nest M.A."/>
            <person name="Wingfield M.J."/>
        </authorList>
    </citation>
    <scope>NUCLEOTIDE SEQUENCE [LARGE SCALE GENOMIC DNA]</scope>
    <source>
        <strain evidence="2">CMW44962</strain>
    </source>
</reference>
<evidence type="ECO:0000313" key="3">
    <source>
        <dbReference type="Proteomes" id="UP001138500"/>
    </source>
</evidence>
<organism evidence="2 3">
    <name type="scientific">Teratosphaeria destructans</name>
    <dbReference type="NCBI Taxonomy" id="418781"/>
    <lineage>
        <taxon>Eukaryota</taxon>
        <taxon>Fungi</taxon>
        <taxon>Dikarya</taxon>
        <taxon>Ascomycota</taxon>
        <taxon>Pezizomycotina</taxon>
        <taxon>Dothideomycetes</taxon>
        <taxon>Dothideomycetidae</taxon>
        <taxon>Mycosphaerellales</taxon>
        <taxon>Teratosphaeriaceae</taxon>
        <taxon>Teratosphaeria</taxon>
    </lineage>
</organism>
<sequence length="134" mass="14803">MARLPLVRDLRVTVRKSGVSAATKMVRGCALGTASMKGRIRFCSLQVRNRAAAASVEVCKQTANCMSSGDSDRPGRWIWSDQSCVFWVDVWTGDIPAIGYSDRAAVRSPKTLTRPGRPDHRSRRRASRQVAPRS</sequence>